<dbReference type="AlphaFoldDB" id="A0AAW0PU20"/>
<evidence type="ECO:0000256" key="4">
    <source>
        <dbReference type="ARBA" id="ARBA00023125"/>
    </source>
</evidence>
<dbReference type="Pfam" id="PF05485">
    <property type="entry name" value="THAP"/>
    <property type="match status" value="1"/>
</dbReference>
<comment type="caution">
    <text evidence="7">The sequence shown here is derived from an EMBL/GenBank/DDBJ whole genome shotgun (WGS) entry which is preliminary data.</text>
</comment>
<organism evidence="7 8">
    <name type="scientific">Mugilogobius chulae</name>
    <name type="common">yellowstripe goby</name>
    <dbReference type="NCBI Taxonomy" id="88201"/>
    <lineage>
        <taxon>Eukaryota</taxon>
        <taxon>Metazoa</taxon>
        <taxon>Chordata</taxon>
        <taxon>Craniata</taxon>
        <taxon>Vertebrata</taxon>
        <taxon>Euteleostomi</taxon>
        <taxon>Actinopterygii</taxon>
        <taxon>Neopterygii</taxon>
        <taxon>Teleostei</taxon>
        <taxon>Neoteleostei</taxon>
        <taxon>Acanthomorphata</taxon>
        <taxon>Gobiaria</taxon>
        <taxon>Gobiiformes</taxon>
        <taxon>Gobioidei</taxon>
        <taxon>Gobiidae</taxon>
        <taxon>Gobionellinae</taxon>
        <taxon>Mugilogobius</taxon>
    </lineage>
</organism>
<dbReference type="InterPro" id="IPR006612">
    <property type="entry name" value="THAP_Znf"/>
</dbReference>
<dbReference type="EMBL" id="JBBPFD010000003">
    <property type="protein sequence ID" value="KAK7933225.1"/>
    <property type="molecule type" value="Genomic_DNA"/>
</dbReference>
<dbReference type="GO" id="GO:0003677">
    <property type="term" value="F:DNA binding"/>
    <property type="evidence" value="ECO:0007669"/>
    <property type="project" value="UniProtKB-UniRule"/>
</dbReference>
<keyword evidence="3" id="KW-0862">Zinc</keyword>
<dbReference type="SUPFAM" id="SSF57716">
    <property type="entry name" value="Glucocorticoid receptor-like (DNA-binding domain)"/>
    <property type="match status" value="1"/>
</dbReference>
<accession>A0AAW0PU20</accession>
<evidence type="ECO:0000256" key="5">
    <source>
        <dbReference type="PROSITE-ProRule" id="PRU00309"/>
    </source>
</evidence>
<keyword evidence="1" id="KW-0479">Metal-binding</keyword>
<proteinExistence type="predicted"/>
<evidence type="ECO:0000256" key="1">
    <source>
        <dbReference type="ARBA" id="ARBA00022723"/>
    </source>
</evidence>
<dbReference type="GO" id="GO:0008270">
    <property type="term" value="F:zinc ion binding"/>
    <property type="evidence" value="ECO:0007669"/>
    <property type="project" value="UniProtKB-KW"/>
</dbReference>
<feature type="domain" description="THAP-type" evidence="6">
    <location>
        <begin position="1"/>
        <end position="105"/>
    </location>
</feature>
<keyword evidence="2 5" id="KW-0863">Zinc-finger</keyword>
<sequence length="422" mass="45273">MSCCVNFCKNRSDRRGEALGTGGRPLRFYRFPNDPKLRNLWIKAARRWDLLNTNPGPTGGSATRTSSPVRPPAVALPCHLLWTRSPADTSWYRGAPNTGLTKCLVCLSVGWFSVFVVRVCRLSVGWLSVCLLVCLSVGRHWDRRLKVFSGPETPTTKCAYFILKHPLHTGYRASYQTRIHTSAVQKILDLPSQKTCTLPSSSKNTASETRWDGHHTGVAETHRDCGTNCAYGLEHPSLLQGKKFSKPNSKNCVTFVTTGNPQIGQVVVLHPQALVEQLQAWLDQSQGRGWTTAGIGWAATGCGLGSRRPWSGSRRQQLNSCKALVGQSQAAIGPTAGSGWATTGSWAAAVSSWTVAARLVTAAVVGKAVVAGGGGSAARLVGQPQAVAARSWTAAGIGWSSSQAAIGKLRQWWAAQAVGSRS</sequence>
<evidence type="ECO:0000256" key="3">
    <source>
        <dbReference type="ARBA" id="ARBA00022833"/>
    </source>
</evidence>
<reference evidence="8" key="1">
    <citation type="submission" date="2024-04" db="EMBL/GenBank/DDBJ databases">
        <title>Salinicola lusitanus LLJ914,a marine bacterium isolated from the Okinawa Trough.</title>
        <authorList>
            <person name="Li J."/>
        </authorList>
    </citation>
    <scope>NUCLEOTIDE SEQUENCE [LARGE SCALE GENOMIC DNA]</scope>
</reference>
<evidence type="ECO:0000313" key="8">
    <source>
        <dbReference type="Proteomes" id="UP001460270"/>
    </source>
</evidence>
<evidence type="ECO:0000256" key="2">
    <source>
        <dbReference type="ARBA" id="ARBA00022771"/>
    </source>
</evidence>
<protein>
    <recommendedName>
        <fullName evidence="6">THAP-type domain-containing protein</fullName>
    </recommendedName>
</protein>
<dbReference type="PROSITE" id="PS50950">
    <property type="entry name" value="ZF_THAP"/>
    <property type="match status" value="1"/>
</dbReference>
<keyword evidence="8" id="KW-1185">Reference proteome</keyword>
<dbReference type="Proteomes" id="UP001460270">
    <property type="component" value="Unassembled WGS sequence"/>
</dbReference>
<gene>
    <name evidence="7" type="ORF">WMY93_004121</name>
</gene>
<name>A0AAW0PU20_9GOBI</name>
<evidence type="ECO:0000259" key="6">
    <source>
        <dbReference type="PROSITE" id="PS50950"/>
    </source>
</evidence>
<keyword evidence="4 5" id="KW-0238">DNA-binding</keyword>
<evidence type="ECO:0000313" key="7">
    <source>
        <dbReference type="EMBL" id="KAK7933225.1"/>
    </source>
</evidence>